<comment type="caution">
    <text evidence="1">The sequence shown here is derived from an EMBL/GenBank/DDBJ whole genome shotgun (WGS) entry which is preliminary data.</text>
</comment>
<proteinExistence type="predicted"/>
<dbReference type="Proteomes" id="UP001607303">
    <property type="component" value="Unassembled WGS sequence"/>
</dbReference>
<sequence>MSYMDNTNVRPSTRIENENIFLFSLIFKYKMLDEEEENFTLHVIRHLMCQIVKRAEDADAAYEFITNLANNLKPKLVREKANYLMSESNIALDRESKRVVQETIENSNQGRNIVSYCSCMHYVIGNT</sequence>
<gene>
    <name evidence="1" type="ORF">V1477_001529</name>
</gene>
<keyword evidence="2" id="KW-1185">Reference proteome</keyword>
<accession>A0ABD2CYT1</accession>
<evidence type="ECO:0000313" key="1">
    <source>
        <dbReference type="EMBL" id="KAL2750242.1"/>
    </source>
</evidence>
<protein>
    <submittedName>
        <fullName evidence="1">Uncharacterized protein</fullName>
    </submittedName>
</protein>
<reference evidence="1 2" key="1">
    <citation type="journal article" date="2024" name="Ann. Entomol. Soc. Am.">
        <title>Genomic analyses of the southern and eastern yellowjacket wasps (Hymenoptera: Vespidae) reveal evolutionary signatures of social life.</title>
        <authorList>
            <person name="Catto M.A."/>
            <person name="Caine P.B."/>
            <person name="Orr S.E."/>
            <person name="Hunt B.G."/>
            <person name="Goodisman M.A.D."/>
        </authorList>
    </citation>
    <scope>NUCLEOTIDE SEQUENCE [LARGE SCALE GENOMIC DNA]</scope>
    <source>
        <strain evidence="1">232</strain>
        <tissue evidence="1">Head and thorax</tissue>
    </source>
</reference>
<dbReference type="EMBL" id="JAYRBN010000021">
    <property type="protein sequence ID" value="KAL2750242.1"/>
    <property type="molecule type" value="Genomic_DNA"/>
</dbReference>
<evidence type="ECO:0000313" key="2">
    <source>
        <dbReference type="Proteomes" id="UP001607303"/>
    </source>
</evidence>
<dbReference type="AlphaFoldDB" id="A0ABD2CYT1"/>
<name>A0ABD2CYT1_VESMC</name>
<organism evidence="1 2">
    <name type="scientific">Vespula maculifrons</name>
    <name type="common">Eastern yellow jacket</name>
    <name type="synonym">Wasp</name>
    <dbReference type="NCBI Taxonomy" id="7453"/>
    <lineage>
        <taxon>Eukaryota</taxon>
        <taxon>Metazoa</taxon>
        <taxon>Ecdysozoa</taxon>
        <taxon>Arthropoda</taxon>
        <taxon>Hexapoda</taxon>
        <taxon>Insecta</taxon>
        <taxon>Pterygota</taxon>
        <taxon>Neoptera</taxon>
        <taxon>Endopterygota</taxon>
        <taxon>Hymenoptera</taxon>
        <taxon>Apocrita</taxon>
        <taxon>Aculeata</taxon>
        <taxon>Vespoidea</taxon>
        <taxon>Vespidae</taxon>
        <taxon>Vespinae</taxon>
        <taxon>Vespula</taxon>
    </lineage>
</organism>